<dbReference type="Gene3D" id="1.10.10.10">
    <property type="entry name" value="Winged helix-like DNA-binding domain superfamily/Winged helix DNA-binding domain"/>
    <property type="match status" value="1"/>
</dbReference>
<dbReference type="EMBL" id="QPMM01000011">
    <property type="protein sequence ID" value="RFS20064.1"/>
    <property type="molecule type" value="Genomic_DNA"/>
</dbReference>
<organism evidence="1 2">
    <name type="scientific">Chitinophaga silvatica</name>
    <dbReference type="NCBI Taxonomy" id="2282649"/>
    <lineage>
        <taxon>Bacteria</taxon>
        <taxon>Pseudomonadati</taxon>
        <taxon>Bacteroidota</taxon>
        <taxon>Chitinophagia</taxon>
        <taxon>Chitinophagales</taxon>
        <taxon>Chitinophagaceae</taxon>
        <taxon>Chitinophaga</taxon>
    </lineage>
</organism>
<accession>A0A3E1Y5Q3</accession>
<protein>
    <submittedName>
        <fullName evidence="1">Uncharacterized protein</fullName>
    </submittedName>
</protein>
<sequence>MTSVKAQGLLFNSNDSLLAQRTSYDVFSGTGPEFRQSFSINFDLSIWDRKHFGYIFSLRDQKSKSYSLSYIFSDDRIGYLYLNIDNESQKIRIPLSPSRMAKRQWIPVQLNFDLKNDKVVMKVDSQIFVADKMGLNETLKPRLVFGKYQYFTDVPSMAIKNLWIRGGGQEYNFPLNEWQGSMVHTREGKEFGTAENPNWLINDSWFWKEKYKNKFSEIAGLAYIDSTQQILIYQKQKGIIYDLRQGLASEITFQNELPVPMILGKSQYNPRENKIYVYEANNVPIPLPTIAALDLSTLSWQTIGKGYINAQRHHHNSFYDKSLQDLYLFGGYGSFTWFNQFFKYNPTDDKWEEQAFSGDSIMPRFFSAASKVNEQNELLIFGGFGNQSGSQIVGGKHLYDLYKINLSTKTIHKLWEITTPKENFVPANNLVISPDGKYFYVICYAHHIARTSLQLLKFRIADGTYELVSSPIPVISEKIETDINLFYNSFTEEFYCAVQEFSDATHSTIKIYSLSAPPVSYSSYVTANYEINGFSTSTKWVLASFLLTSLGLAVYLFRKQPYKPHLQEEPTPDEVLTLDLTAEQLPARANAVYLTGEFAVFDRKQRDITHLFSPKLRQLFVLILLNQKDEQNGVSSKQISQVLWPDKEPSRTKNLRGVTLNNLRSALNDLEGIKLLYINDSYCFERTDDFFCDYLEINQHLQNKINDLHSTSPLLNRGTLLPEMDEEWLDEFKSRFASLVLERCQHSMNLAYKAGQFALAYQYATIILYNDPFHEEAIACQLTLLKRVKGMNAAKKRFDAYVLSYEQGMGVSYPLTLDKIDFGA</sequence>
<dbReference type="Pfam" id="PF24681">
    <property type="entry name" value="Kelch_KLHDC2_KLHL20_DRC7"/>
    <property type="match status" value="1"/>
</dbReference>
<dbReference type="PANTHER" id="PTHR35807:SF1">
    <property type="entry name" value="TRANSCRIPTIONAL REGULATOR REDD"/>
    <property type="match status" value="1"/>
</dbReference>
<dbReference type="GO" id="GO:0003677">
    <property type="term" value="F:DNA binding"/>
    <property type="evidence" value="ECO:0007669"/>
    <property type="project" value="TreeGrafter"/>
</dbReference>
<evidence type="ECO:0000313" key="2">
    <source>
        <dbReference type="Proteomes" id="UP000260644"/>
    </source>
</evidence>
<comment type="caution">
    <text evidence="1">The sequence shown here is derived from an EMBL/GenBank/DDBJ whole genome shotgun (WGS) entry which is preliminary data.</text>
</comment>
<name>A0A3E1Y5Q3_9BACT</name>
<dbReference type="Proteomes" id="UP000260644">
    <property type="component" value="Unassembled WGS sequence"/>
</dbReference>
<dbReference type="SUPFAM" id="SSF117281">
    <property type="entry name" value="Kelch motif"/>
    <property type="match status" value="1"/>
</dbReference>
<dbReference type="InterPro" id="IPR051677">
    <property type="entry name" value="AfsR-DnrI-RedD_regulator"/>
</dbReference>
<evidence type="ECO:0000313" key="1">
    <source>
        <dbReference type="EMBL" id="RFS20064.1"/>
    </source>
</evidence>
<dbReference type="RefSeq" id="WP_116977625.1">
    <property type="nucleotide sequence ID" value="NZ_QPMM01000011.1"/>
</dbReference>
<dbReference type="InterPro" id="IPR036388">
    <property type="entry name" value="WH-like_DNA-bd_sf"/>
</dbReference>
<keyword evidence="2" id="KW-1185">Reference proteome</keyword>
<dbReference type="InterPro" id="IPR015915">
    <property type="entry name" value="Kelch-typ_b-propeller"/>
</dbReference>
<dbReference type="Gene3D" id="2.120.10.80">
    <property type="entry name" value="Kelch-type beta propeller"/>
    <property type="match status" value="1"/>
</dbReference>
<reference evidence="1 2" key="1">
    <citation type="submission" date="2018-07" db="EMBL/GenBank/DDBJ databases">
        <title>Chitinophaga K2CV101002-2 sp. nov., isolated from a monsoon evergreen broad-leaved forest soil.</title>
        <authorList>
            <person name="Lv Y."/>
        </authorList>
    </citation>
    <scope>NUCLEOTIDE SEQUENCE [LARGE SCALE GENOMIC DNA]</scope>
    <source>
        <strain evidence="1 2">GDMCC 1.1288</strain>
    </source>
</reference>
<proteinExistence type="predicted"/>
<dbReference type="AlphaFoldDB" id="A0A3E1Y5Q3"/>
<dbReference type="PANTHER" id="PTHR35807">
    <property type="entry name" value="TRANSCRIPTIONAL REGULATOR REDD-RELATED"/>
    <property type="match status" value="1"/>
</dbReference>
<dbReference type="GO" id="GO:0006355">
    <property type="term" value="P:regulation of DNA-templated transcription"/>
    <property type="evidence" value="ECO:0007669"/>
    <property type="project" value="TreeGrafter"/>
</dbReference>
<gene>
    <name evidence="1" type="ORF">DVR12_20295</name>
</gene>
<dbReference type="OrthoDB" id="1110630at2"/>